<reference evidence="8 9" key="1">
    <citation type="submission" date="2018-08" db="EMBL/GenBank/DDBJ databases">
        <authorList>
            <person name="Laetsch R D."/>
            <person name="Stevens L."/>
            <person name="Kumar S."/>
            <person name="Blaxter L. M."/>
        </authorList>
    </citation>
    <scope>NUCLEOTIDE SEQUENCE [LARGE SCALE GENOMIC DNA]</scope>
</reference>
<evidence type="ECO:0000256" key="1">
    <source>
        <dbReference type="ARBA" id="ARBA00007989"/>
    </source>
</evidence>
<dbReference type="SUPFAM" id="SSF55060">
    <property type="entry name" value="GHMP Kinase, C-terminal domain"/>
    <property type="match status" value="1"/>
</dbReference>
<evidence type="ECO:0000259" key="7">
    <source>
        <dbReference type="SMART" id="SM00099"/>
    </source>
</evidence>
<feature type="compositionally biased region" description="Low complexity" evidence="6">
    <location>
        <begin position="35"/>
        <end position="48"/>
    </location>
</feature>
<dbReference type="SUPFAM" id="SSF160696">
    <property type="entry name" value="BTG domain-like"/>
    <property type="match status" value="1"/>
</dbReference>
<dbReference type="PANTHER" id="PTHR43290">
    <property type="entry name" value="MEVALONATE KINASE"/>
    <property type="match status" value="1"/>
</dbReference>
<feature type="region of interest" description="Disordered" evidence="6">
    <location>
        <begin position="1"/>
        <end position="55"/>
    </location>
</feature>
<dbReference type="Pfam" id="PF07742">
    <property type="entry name" value="BTG"/>
    <property type="match status" value="1"/>
</dbReference>
<dbReference type="InterPro" id="IPR013750">
    <property type="entry name" value="GHMP_kinase_C_dom"/>
</dbReference>
<dbReference type="GO" id="GO:0019287">
    <property type="term" value="P:isopentenyl diphosphate biosynthetic process, mevalonate pathway"/>
    <property type="evidence" value="ECO:0007669"/>
    <property type="project" value="TreeGrafter"/>
</dbReference>
<dbReference type="Pfam" id="PF08544">
    <property type="entry name" value="GHMP_kinases_C"/>
    <property type="match status" value="1"/>
</dbReference>
<dbReference type="PANTHER" id="PTHR43290:SF2">
    <property type="entry name" value="MEVALONATE KINASE"/>
    <property type="match status" value="1"/>
</dbReference>
<dbReference type="Gene3D" id="3.30.70.890">
    <property type="entry name" value="GHMP kinase, C-terminal domain"/>
    <property type="match status" value="1"/>
</dbReference>
<evidence type="ECO:0000256" key="4">
    <source>
        <dbReference type="ARBA" id="ARBA00022777"/>
    </source>
</evidence>
<evidence type="ECO:0000256" key="3">
    <source>
        <dbReference type="ARBA" id="ARBA00022679"/>
    </source>
</evidence>
<proteinExistence type="inferred from homology"/>
<feature type="domain" description="Anti-proliferative protein" evidence="7">
    <location>
        <begin position="172"/>
        <end position="266"/>
    </location>
</feature>
<dbReference type="InterPro" id="IPR036054">
    <property type="entry name" value="BTG-like_sf"/>
</dbReference>
<keyword evidence="5" id="KW-0460">Magnesium</keyword>
<dbReference type="GO" id="GO:0006695">
    <property type="term" value="P:cholesterol biosynthetic process"/>
    <property type="evidence" value="ECO:0007669"/>
    <property type="project" value="TreeGrafter"/>
</dbReference>
<evidence type="ECO:0000313" key="8">
    <source>
        <dbReference type="EMBL" id="VBB33549.1"/>
    </source>
</evidence>
<dbReference type="GO" id="GO:0005829">
    <property type="term" value="C:cytosol"/>
    <property type="evidence" value="ECO:0007669"/>
    <property type="project" value="TreeGrafter"/>
</dbReference>
<accession>A0A498SP52</accession>
<evidence type="ECO:0000256" key="2">
    <source>
        <dbReference type="ARBA" id="ARBA00022490"/>
    </source>
</evidence>
<name>A0A498SP52_ACAVI</name>
<sequence>MKALLASSGHSQQQPQQQQPSSGVHLPYTAGGKRNSNASATSGTSGANSEKHERGQLVDSFSKLNDLCRINNQLLIALGVGHPKIDQICTLLARYGIHPKMTGAGGGGSVFAFLKPDTSATVLSMIKDELTKLDYELWQPPLGGPGVVCHNSKPDLFVVPSTIGTPSATMKMLVEIEQTVGFLASFLYGTIPRRRIDTFAEILANRLLERFTDQSCPPKICHLVVNVAGKSDPLIQDAAEEAYMDLTEMQSLLPNNLIVEIRQGSVNAVNADTGQIKAIYPESKAFFLKTQDNGRHFHNRCALSPNSKSYQTKRRPLLRIEYEYRCLGGKNKPCGRPYFELQRDDAVYTAQAFAATRFGSTKLKSHQGVDAGNGYHPYTTPSLYAYLQLLIFLNALACLTVWSEKLEQEFDNMKDVLFETVLYVRNYSLKSEKSFIF</sequence>
<keyword evidence="3" id="KW-0808">Transferase</keyword>
<dbReference type="EMBL" id="UPTC01002496">
    <property type="protein sequence ID" value="VBB33549.1"/>
    <property type="molecule type" value="Genomic_DNA"/>
</dbReference>
<dbReference type="GO" id="GO:0004496">
    <property type="term" value="F:mevalonate kinase activity"/>
    <property type="evidence" value="ECO:0007669"/>
    <property type="project" value="InterPro"/>
</dbReference>
<dbReference type="InterPro" id="IPR036554">
    <property type="entry name" value="GHMP_kinase_C_sf"/>
</dbReference>
<comment type="similarity">
    <text evidence="1">Belongs to the BTG family.</text>
</comment>
<keyword evidence="9" id="KW-1185">Reference proteome</keyword>
<keyword evidence="2" id="KW-0963">Cytoplasm</keyword>
<dbReference type="GO" id="GO:0005524">
    <property type="term" value="F:ATP binding"/>
    <property type="evidence" value="ECO:0007669"/>
    <property type="project" value="InterPro"/>
</dbReference>
<keyword evidence="4" id="KW-0418">Kinase</keyword>
<dbReference type="FunFam" id="3.30.70.890:FF:000017">
    <property type="entry name" value="MeValonate Kinase"/>
    <property type="match status" value="1"/>
</dbReference>
<gene>
    <name evidence="8" type="ORF">NAV_LOCUS8340</name>
</gene>
<dbReference type="AlphaFoldDB" id="A0A498SP52"/>
<dbReference type="InterPro" id="IPR002087">
    <property type="entry name" value="Anti_prolifrtn"/>
</dbReference>
<evidence type="ECO:0000256" key="6">
    <source>
        <dbReference type="SAM" id="MobiDB-lite"/>
    </source>
</evidence>
<protein>
    <recommendedName>
        <fullName evidence="7">Anti-proliferative protein domain-containing protein</fullName>
    </recommendedName>
</protein>
<evidence type="ECO:0000256" key="5">
    <source>
        <dbReference type="ARBA" id="ARBA00022842"/>
    </source>
</evidence>
<organism evidence="8 9">
    <name type="scientific">Acanthocheilonema viteae</name>
    <name type="common">Filarial nematode worm</name>
    <name type="synonym">Dipetalonema viteae</name>
    <dbReference type="NCBI Taxonomy" id="6277"/>
    <lineage>
        <taxon>Eukaryota</taxon>
        <taxon>Metazoa</taxon>
        <taxon>Ecdysozoa</taxon>
        <taxon>Nematoda</taxon>
        <taxon>Chromadorea</taxon>
        <taxon>Rhabditida</taxon>
        <taxon>Spirurina</taxon>
        <taxon>Spiruromorpha</taxon>
        <taxon>Filarioidea</taxon>
        <taxon>Onchocercidae</taxon>
        <taxon>Acanthocheilonema</taxon>
    </lineage>
</organism>
<evidence type="ECO:0000313" key="9">
    <source>
        <dbReference type="Proteomes" id="UP000276991"/>
    </source>
</evidence>
<feature type="compositionally biased region" description="Low complexity" evidence="6">
    <location>
        <begin position="7"/>
        <end position="23"/>
    </location>
</feature>
<dbReference type="SMART" id="SM00099">
    <property type="entry name" value="btg1"/>
    <property type="match status" value="1"/>
</dbReference>
<dbReference type="Gene3D" id="3.90.640.90">
    <property type="entry name" value="Anti-proliferative protein, N-terminal domain"/>
    <property type="match status" value="1"/>
</dbReference>
<dbReference type="InterPro" id="IPR006205">
    <property type="entry name" value="Mev_gal_kin"/>
</dbReference>
<dbReference type="STRING" id="6277.A0A498SP52"/>
<dbReference type="OrthoDB" id="19928at2759"/>
<dbReference type="Proteomes" id="UP000276991">
    <property type="component" value="Unassembled WGS sequence"/>
</dbReference>